<evidence type="ECO:0000256" key="1">
    <source>
        <dbReference type="SAM" id="MobiDB-lite"/>
    </source>
</evidence>
<dbReference type="SUPFAM" id="SSF56112">
    <property type="entry name" value="Protein kinase-like (PK-like)"/>
    <property type="match status" value="1"/>
</dbReference>
<protein>
    <recommendedName>
        <fullName evidence="2">Protein kinase domain-containing protein</fullName>
    </recommendedName>
</protein>
<feature type="region of interest" description="Disordered" evidence="1">
    <location>
        <begin position="1"/>
        <end position="139"/>
    </location>
</feature>
<feature type="compositionally biased region" description="Acidic residues" evidence="1">
    <location>
        <begin position="120"/>
        <end position="134"/>
    </location>
</feature>
<feature type="compositionally biased region" description="Polar residues" evidence="1">
    <location>
        <begin position="96"/>
        <end position="113"/>
    </location>
</feature>
<dbReference type="EMBL" id="FQNF01000003">
    <property type="protein sequence ID" value="SGZ38030.1"/>
    <property type="molecule type" value="Genomic_DNA"/>
</dbReference>
<dbReference type="GO" id="GO:0040020">
    <property type="term" value="P:regulation of meiotic nuclear division"/>
    <property type="evidence" value="ECO:0007669"/>
    <property type="project" value="EnsemblFungi"/>
</dbReference>
<dbReference type="GO" id="GO:0034599">
    <property type="term" value="P:cellular response to oxidative stress"/>
    <property type="evidence" value="ECO:0007669"/>
    <property type="project" value="EnsemblFungi"/>
</dbReference>
<dbReference type="PROSITE" id="PS00108">
    <property type="entry name" value="PROTEIN_KINASE_ST"/>
    <property type="match status" value="1"/>
</dbReference>
<dbReference type="Gene3D" id="1.10.510.10">
    <property type="entry name" value="Transferase(Phosphotransferase) domain 1"/>
    <property type="match status" value="1"/>
</dbReference>
<dbReference type="InterPro" id="IPR011009">
    <property type="entry name" value="Kinase-like_dom_sf"/>
</dbReference>
<organism evidence="3 4">
    <name type="scientific">Hanseniaspora guilliermondii</name>
    <dbReference type="NCBI Taxonomy" id="56406"/>
    <lineage>
        <taxon>Eukaryota</taxon>
        <taxon>Fungi</taxon>
        <taxon>Dikarya</taxon>
        <taxon>Ascomycota</taxon>
        <taxon>Saccharomycotina</taxon>
        <taxon>Saccharomycetes</taxon>
        <taxon>Saccharomycodales</taxon>
        <taxon>Saccharomycodaceae</taxon>
        <taxon>Hanseniaspora</taxon>
    </lineage>
</organism>
<dbReference type="GO" id="GO:0005737">
    <property type="term" value="C:cytoplasm"/>
    <property type="evidence" value="ECO:0007669"/>
    <property type="project" value="EnsemblFungi"/>
</dbReference>
<dbReference type="Gene3D" id="3.30.200.20">
    <property type="entry name" value="Phosphorylase Kinase, domain 1"/>
    <property type="match status" value="2"/>
</dbReference>
<feature type="domain" description="Protein kinase" evidence="2">
    <location>
        <begin position="194"/>
        <end position="550"/>
    </location>
</feature>
<dbReference type="VEuPathDB" id="FungiDB:HGUI_00230"/>
<gene>
    <name evidence="3" type="ORF">HGUI_00230</name>
</gene>
<dbReference type="SMART" id="SM00220">
    <property type="entry name" value="S_TKc"/>
    <property type="match status" value="1"/>
</dbReference>
<dbReference type="Pfam" id="PF00069">
    <property type="entry name" value="Pkinase"/>
    <property type="match status" value="1"/>
</dbReference>
<keyword evidence="4" id="KW-1185">Reference proteome</keyword>
<dbReference type="InterPro" id="IPR008271">
    <property type="entry name" value="Ser/Thr_kinase_AS"/>
</dbReference>
<feature type="compositionally biased region" description="Basic and acidic residues" evidence="1">
    <location>
        <begin position="1"/>
        <end position="39"/>
    </location>
</feature>
<dbReference type="PROSITE" id="PS50011">
    <property type="entry name" value="PROTEIN_KINASE_DOM"/>
    <property type="match status" value="1"/>
</dbReference>
<dbReference type="GO" id="GO:0004674">
    <property type="term" value="F:protein serine/threonine kinase activity"/>
    <property type="evidence" value="ECO:0007669"/>
    <property type="project" value="EnsemblFungi"/>
</dbReference>
<dbReference type="GO" id="GO:0005524">
    <property type="term" value="F:ATP binding"/>
    <property type="evidence" value="ECO:0007669"/>
    <property type="project" value="InterPro"/>
</dbReference>
<feature type="compositionally biased region" description="Basic and acidic residues" evidence="1">
    <location>
        <begin position="46"/>
        <end position="95"/>
    </location>
</feature>
<evidence type="ECO:0000313" key="4">
    <source>
        <dbReference type="Proteomes" id="UP000183365"/>
    </source>
</evidence>
<sequence>MFKEIKNIFKKDKTLSKSSSPEKEKINHTTKQHIEHKEYTSNVPKTENKIHIPPKNEEHGISPQNKRDRDIKFKPEYMDNGHGDDNPVQKHESRSRLQSVASRNTEGTHGSSIVSLDSTWVDDDDDHDDYDEESEVSRNIDDELDLDEIDNLPQKTNHPHRSEKSARHKLLNTHPQSLKVNRHLYPEQNELNEYLLLDKIGEGAFSQVYKSVKFDMNLIYSNKQDFEEDEYDGEYVAIKIINKEMLDSTNSRKDKPKITSREQVLKEIMIHKLVSQNVEFKPRSSNTNKYATLNEEILKRDVDTNSEDGPTHIVRFVDFIETDSYYYIVQELVTGGEIFGEVVKYTYFSEDLSRFVVRQLAFAIKHLHKLGVVHRDIKLENLLFETIPFFERNPQKHDPDLVLRASDDPQNKLDEGIFIPGVGAGTIGIVKLADFGLSKKVVNMTGADLSTPCGTVGYTAPEVVRDERYSFQVDLWGIGCVLYTVLCGFPPFYDEKIDVLTEKISKGDFNFLRPWWDEISDGAKHCVSRLLEIDPLKRYTIEELLADPWFSSYDCTEFYSLETQNRLKKLQTKVFDRRLKRVLKKQEINRSSDIKTHKKSGSEVDDDFVMTIPIKSNLDTSNNLLYSPAAVAMRDAFDITNAVQRIKEENSNIPENNSRNMTKQAMNKNAANKGLPDISEDNEVHDFSDYANAVNNNALDTKFFQLKLNSSTIVKRRHNGVDNGNKVKTKSPLSNLSS</sequence>
<evidence type="ECO:0000259" key="2">
    <source>
        <dbReference type="PROSITE" id="PS50011"/>
    </source>
</evidence>
<dbReference type="OrthoDB" id="1738954at2759"/>
<feature type="region of interest" description="Disordered" evidence="1">
    <location>
        <begin position="717"/>
        <end position="738"/>
    </location>
</feature>
<evidence type="ECO:0000313" key="3">
    <source>
        <dbReference type="EMBL" id="SGZ38030.1"/>
    </source>
</evidence>
<accession>A0A1L0FEK5</accession>
<dbReference type="AlphaFoldDB" id="A0A1L0FEK5"/>
<dbReference type="Proteomes" id="UP000183365">
    <property type="component" value="Unassembled WGS sequence"/>
</dbReference>
<dbReference type="GO" id="GO:0007231">
    <property type="term" value="P:osmosensory signaling pathway"/>
    <property type="evidence" value="ECO:0007669"/>
    <property type="project" value="EnsemblFungi"/>
</dbReference>
<name>A0A1L0FEK5_9ASCO</name>
<proteinExistence type="predicted"/>
<reference evidence="4" key="1">
    <citation type="submission" date="2016-11" db="EMBL/GenBank/DDBJ databases">
        <authorList>
            <person name="Guldener U."/>
        </authorList>
    </citation>
    <scope>NUCLEOTIDE SEQUENCE [LARGE SCALE GENOMIC DNA]</scope>
</reference>
<dbReference type="PANTHER" id="PTHR24347">
    <property type="entry name" value="SERINE/THREONINE-PROTEIN KINASE"/>
    <property type="match status" value="1"/>
</dbReference>
<dbReference type="InterPro" id="IPR000719">
    <property type="entry name" value="Prot_kinase_dom"/>
</dbReference>